<dbReference type="Gene3D" id="1.10.30.10">
    <property type="entry name" value="High mobility group box domain"/>
    <property type="match status" value="1"/>
</dbReference>
<reference evidence="4 5" key="1">
    <citation type="journal article" date="2010" name="Nature">
        <title>Genome sequencing and analysis of the model grass Brachypodium distachyon.</title>
        <authorList>
            <consortium name="International Brachypodium Initiative"/>
        </authorList>
    </citation>
    <scope>NUCLEOTIDE SEQUENCE [LARGE SCALE GENOMIC DNA]</scope>
    <source>
        <strain evidence="4 5">Bd21</strain>
    </source>
</reference>
<dbReference type="InterPro" id="IPR009071">
    <property type="entry name" value="HMG_box_dom"/>
</dbReference>
<dbReference type="PANTHER" id="PTHR47658">
    <property type="entry name" value="HIGH MOBILITY GROUP B PROTEIN 12-RELATED"/>
    <property type="match status" value="1"/>
</dbReference>
<dbReference type="Proteomes" id="UP000008810">
    <property type="component" value="Chromosome 3"/>
</dbReference>
<evidence type="ECO:0000256" key="2">
    <source>
        <dbReference type="SAM" id="MobiDB-lite"/>
    </source>
</evidence>
<protein>
    <recommendedName>
        <fullName evidence="3">HMG box domain-containing protein</fullName>
    </recommendedName>
</protein>
<dbReference type="SMART" id="SM00398">
    <property type="entry name" value="HMG"/>
    <property type="match status" value="1"/>
</dbReference>
<dbReference type="GeneID" id="100821521"/>
<keyword evidence="1" id="KW-0539">Nucleus</keyword>
<feature type="domain" description="HMG box" evidence="3">
    <location>
        <begin position="101"/>
        <end position="163"/>
    </location>
</feature>
<keyword evidence="1" id="KW-0238">DNA-binding</keyword>
<dbReference type="STRING" id="15368.I1I080"/>
<dbReference type="GO" id="GO:0010197">
    <property type="term" value="P:polar nucleus fusion"/>
    <property type="evidence" value="ECO:0000318"/>
    <property type="project" value="GO_Central"/>
</dbReference>
<dbReference type="Gramene" id="KQJ94745">
    <property type="protein sequence ID" value="KQJ94745"/>
    <property type="gene ID" value="BRADI_3g12920v3"/>
</dbReference>
<evidence type="ECO:0000313" key="4">
    <source>
        <dbReference type="EMBL" id="KQJ94745.1"/>
    </source>
</evidence>
<feature type="region of interest" description="Disordered" evidence="2">
    <location>
        <begin position="67"/>
        <end position="103"/>
    </location>
</feature>
<dbReference type="Pfam" id="PF00505">
    <property type="entry name" value="HMG_box"/>
    <property type="match status" value="1"/>
</dbReference>
<reference evidence="4" key="2">
    <citation type="submission" date="2017-06" db="EMBL/GenBank/DDBJ databases">
        <title>WGS assembly of Brachypodium distachyon.</title>
        <authorList>
            <consortium name="The International Brachypodium Initiative"/>
            <person name="Lucas S."/>
            <person name="Harmon-Smith M."/>
            <person name="Lail K."/>
            <person name="Tice H."/>
            <person name="Grimwood J."/>
            <person name="Bruce D."/>
            <person name="Barry K."/>
            <person name="Shu S."/>
            <person name="Lindquist E."/>
            <person name="Wang M."/>
            <person name="Pitluck S."/>
            <person name="Vogel J.P."/>
            <person name="Garvin D.F."/>
            <person name="Mockler T.C."/>
            <person name="Schmutz J."/>
            <person name="Rokhsar D."/>
            <person name="Bevan M.W."/>
        </authorList>
    </citation>
    <scope>NUCLEOTIDE SEQUENCE</scope>
    <source>
        <strain evidence="4">Bd21</strain>
    </source>
</reference>
<dbReference type="PROSITE" id="PS50118">
    <property type="entry name" value="HMG_BOX_2"/>
    <property type="match status" value="1"/>
</dbReference>
<dbReference type="EMBL" id="CM000882">
    <property type="protein sequence ID" value="KQJ94745.1"/>
    <property type="molecule type" value="Genomic_DNA"/>
</dbReference>
<dbReference type="InterPro" id="IPR036910">
    <property type="entry name" value="HMG_box_dom_sf"/>
</dbReference>
<proteinExistence type="predicted"/>
<dbReference type="OMA" id="SAFIRCE"/>
<keyword evidence="6" id="KW-1185">Reference proteome</keyword>
<feature type="compositionally biased region" description="Acidic residues" evidence="2">
    <location>
        <begin position="165"/>
        <end position="218"/>
    </location>
</feature>
<accession>I1I080</accession>
<dbReference type="HOGENOM" id="CLU_097693_0_0_1"/>
<dbReference type="AlphaFoldDB" id="I1I080"/>
<dbReference type="KEGG" id="bdi:100821521"/>
<dbReference type="eggNOG" id="KOG0381">
    <property type="taxonomic scope" value="Eukaryota"/>
</dbReference>
<dbReference type="PANTHER" id="PTHR47658:SF1">
    <property type="entry name" value="MEIOSIS INITIATOR PROTEIN"/>
    <property type="match status" value="1"/>
</dbReference>
<name>I1I080_BRADI</name>
<dbReference type="SUPFAM" id="SSF47095">
    <property type="entry name" value="HMG-box"/>
    <property type="match status" value="1"/>
</dbReference>
<dbReference type="GO" id="GO:0003677">
    <property type="term" value="F:DNA binding"/>
    <property type="evidence" value="ECO:0000318"/>
    <property type="project" value="GO_Central"/>
</dbReference>
<feature type="region of interest" description="Disordered" evidence="2">
    <location>
        <begin position="159"/>
        <end position="218"/>
    </location>
</feature>
<evidence type="ECO:0000259" key="3">
    <source>
        <dbReference type="PROSITE" id="PS50118"/>
    </source>
</evidence>
<dbReference type="RefSeq" id="XP_003573245.1">
    <property type="nucleotide sequence ID" value="XM_003573197.4"/>
</dbReference>
<organism evidence="5">
    <name type="scientific">Brachypodium distachyon</name>
    <name type="common">Purple false brome</name>
    <name type="synonym">Trachynia distachya</name>
    <dbReference type="NCBI Taxonomy" id="15368"/>
    <lineage>
        <taxon>Eukaryota</taxon>
        <taxon>Viridiplantae</taxon>
        <taxon>Streptophyta</taxon>
        <taxon>Embryophyta</taxon>
        <taxon>Tracheophyta</taxon>
        <taxon>Spermatophyta</taxon>
        <taxon>Magnoliopsida</taxon>
        <taxon>Liliopsida</taxon>
        <taxon>Poales</taxon>
        <taxon>Poaceae</taxon>
        <taxon>BOP clade</taxon>
        <taxon>Pooideae</taxon>
        <taxon>Stipodae</taxon>
        <taxon>Brachypodieae</taxon>
        <taxon>Brachypodium</taxon>
    </lineage>
</organism>
<dbReference type="EnsemblPlants" id="KQJ94745">
    <property type="protein sequence ID" value="KQJ94745"/>
    <property type="gene ID" value="BRADI_3g12920v3"/>
</dbReference>
<sequence length="218" mass="23816">MATAKSTATARKRVEAAVLKRARDGSAFTRCEGCNKNVPVVLIDLHSCSLDSKIRTSLEAQVVEKTVEISKPEKKRKAPSSAAAGKGSKKGKSGAGAKNGKKRPPTAFFIFMKDFRLEFKASHPDEKGVSAVGKAAGVKWKAMTDEEKKPYLDQAKELKAKFDSGEDIAENDVAEEEEEENAEAAEEDEEEVEQPEEKDDEAPAAEEELEKNELDDDI</sequence>
<evidence type="ECO:0000256" key="1">
    <source>
        <dbReference type="PROSITE-ProRule" id="PRU00267"/>
    </source>
</evidence>
<dbReference type="OrthoDB" id="1919336at2759"/>
<reference evidence="5" key="3">
    <citation type="submission" date="2018-08" db="UniProtKB">
        <authorList>
            <consortium name="EnsemblPlants"/>
        </authorList>
    </citation>
    <scope>IDENTIFICATION</scope>
    <source>
        <strain evidence="5">cv. Bd21</strain>
    </source>
</reference>
<gene>
    <name evidence="5" type="primary">LOC100821521</name>
    <name evidence="4" type="ORF">BRADI_3g12920v3</name>
</gene>
<evidence type="ECO:0000313" key="6">
    <source>
        <dbReference type="Proteomes" id="UP000008810"/>
    </source>
</evidence>
<dbReference type="FunCoup" id="I1I080">
    <property type="interactions" value="1099"/>
</dbReference>
<evidence type="ECO:0000313" key="5">
    <source>
        <dbReference type="EnsemblPlants" id="KQJ94745"/>
    </source>
</evidence>
<dbReference type="CDD" id="cd22005">
    <property type="entry name" value="HMG-box_AtHMGB1-like"/>
    <property type="match status" value="1"/>
</dbReference>
<feature type="DNA-binding region" description="HMG box" evidence="1">
    <location>
        <begin position="101"/>
        <end position="163"/>
    </location>
</feature>
<dbReference type="GO" id="GO:0005634">
    <property type="term" value="C:nucleus"/>
    <property type="evidence" value="ECO:0000318"/>
    <property type="project" value="GO_Central"/>
</dbReference>